<comment type="caution">
    <text evidence="1">The sequence shown here is derived from an EMBL/GenBank/DDBJ whole genome shotgun (WGS) entry which is preliminary data.</text>
</comment>
<dbReference type="RefSeq" id="WP_100788817.1">
    <property type="nucleotide sequence ID" value="NZ_NPDQ01000001.1"/>
</dbReference>
<protein>
    <submittedName>
        <fullName evidence="1">Uncharacterized protein</fullName>
    </submittedName>
</protein>
<dbReference type="Proteomes" id="UP000297891">
    <property type="component" value="Unassembled WGS sequence"/>
</dbReference>
<keyword evidence="2" id="KW-1185">Reference proteome</keyword>
<gene>
    <name evidence="1" type="ORF">EHQ30_06380</name>
</gene>
<organism evidence="1 2">
    <name type="scientific">Leptospira brenneri</name>
    <dbReference type="NCBI Taxonomy" id="2023182"/>
    <lineage>
        <taxon>Bacteria</taxon>
        <taxon>Pseudomonadati</taxon>
        <taxon>Spirochaetota</taxon>
        <taxon>Spirochaetia</taxon>
        <taxon>Leptospirales</taxon>
        <taxon>Leptospiraceae</taxon>
        <taxon>Leptospira</taxon>
    </lineage>
</organism>
<sequence length="159" mass="17172">MNLKINLIIRFFMILILSHFLWNCQSKEQDREGISSLVINNLLNGVVDKNKSLVVMEVADLAGSFTGTCYDTFQWNGGNVGPTAYFNTPPGGSGGALNTNIKKYAVSTSSCSELGFTSGSNFGSTSQRPNPNDQFTFKMFSCDPNNNPCSKSAITAAGF</sequence>
<proteinExistence type="predicted"/>
<accession>A0A2M9Y5F4</accession>
<reference evidence="1" key="1">
    <citation type="journal article" date="2019" name="PLoS Negl. Trop. Dis.">
        <title>Revisiting the worldwide diversity of Leptospira species in the environment.</title>
        <authorList>
            <person name="Vincent A.T."/>
            <person name="Schiettekatte O."/>
            <person name="Bourhy P."/>
            <person name="Veyrier F.J."/>
            <person name="Picardeau M."/>
        </authorList>
    </citation>
    <scope>NUCLEOTIDE SEQUENCE [LARGE SCALE GENOMIC DNA]</scope>
    <source>
        <strain evidence="1">201800277</strain>
    </source>
</reference>
<dbReference type="EMBL" id="RQFP01000001">
    <property type="protein sequence ID" value="TGK96235.1"/>
    <property type="molecule type" value="Genomic_DNA"/>
</dbReference>
<dbReference type="AlphaFoldDB" id="A0A2M9Y5F4"/>
<evidence type="ECO:0000313" key="2">
    <source>
        <dbReference type="Proteomes" id="UP000297891"/>
    </source>
</evidence>
<evidence type="ECO:0000313" key="1">
    <source>
        <dbReference type="EMBL" id="TGK96235.1"/>
    </source>
</evidence>
<name>A0A2M9Y5F4_9LEPT</name>
<dbReference type="NCBIfam" id="NF047459">
    <property type="entry name" value="LA_3150_fam_lipo"/>
    <property type="match status" value="1"/>
</dbReference>
<dbReference type="OrthoDB" id="327487at2"/>